<gene>
    <name evidence="2" type="ORF">EYD45_09905</name>
</gene>
<name>A0A4Q9FE77_9FLAO</name>
<dbReference type="OrthoDB" id="893738at2"/>
<keyword evidence="3" id="KW-1185">Reference proteome</keyword>
<evidence type="ECO:0000313" key="2">
    <source>
        <dbReference type="EMBL" id="TBN03313.1"/>
    </source>
</evidence>
<comment type="caution">
    <text evidence="2">The sequence shown here is derived from an EMBL/GenBank/DDBJ whole genome shotgun (WGS) entry which is preliminary data.</text>
</comment>
<feature type="domain" description="Outer membrane protein beta-barrel" evidence="1">
    <location>
        <begin position="20"/>
        <end position="184"/>
    </location>
</feature>
<organism evidence="2 3">
    <name type="scientific">Hyunsoonleella flava</name>
    <dbReference type="NCBI Taxonomy" id="2527939"/>
    <lineage>
        <taxon>Bacteria</taxon>
        <taxon>Pseudomonadati</taxon>
        <taxon>Bacteroidota</taxon>
        <taxon>Flavobacteriia</taxon>
        <taxon>Flavobacteriales</taxon>
        <taxon>Flavobacteriaceae</taxon>
    </lineage>
</organism>
<accession>A0A4Q9FE77</accession>
<dbReference type="Pfam" id="PF13568">
    <property type="entry name" value="OMP_b-brl_2"/>
    <property type="match status" value="1"/>
</dbReference>
<dbReference type="EMBL" id="SIRT01000007">
    <property type="protein sequence ID" value="TBN03313.1"/>
    <property type="molecule type" value="Genomic_DNA"/>
</dbReference>
<reference evidence="2 3" key="1">
    <citation type="submission" date="2019-02" db="EMBL/GenBank/DDBJ databases">
        <title>Hyunsoonleella sp., isolated from marine sediment.</title>
        <authorList>
            <person name="Liu B.-T."/>
        </authorList>
    </citation>
    <scope>NUCLEOTIDE SEQUENCE [LARGE SCALE GENOMIC DNA]</scope>
    <source>
        <strain evidence="2 3">T58</strain>
    </source>
</reference>
<dbReference type="AlphaFoldDB" id="A0A4Q9FE77"/>
<evidence type="ECO:0000313" key="3">
    <source>
        <dbReference type="Proteomes" id="UP000291142"/>
    </source>
</evidence>
<sequence length="210" mass="24036">MKRKDTFYLLLFLFTFSGLFSQVKFNVGANFGGQISSLKGVENETETDFSLVPMFGVNLELCISPSVSIITGINFERWKKKREINLDPSVLPEPIFSFTEGYDFYNVPFLIRYKFGGNKDFFIDGGAFMNYFNKGRPNDRFGSLFIQFEDYNLGAVLGVGKNFDLTERIDLAIQLRNELGFTDVNKYEWEVTGDVKTNTTRLIATVSYQL</sequence>
<dbReference type="InterPro" id="IPR025665">
    <property type="entry name" value="Beta-barrel_OMP_2"/>
</dbReference>
<dbReference type="SUPFAM" id="SSF56925">
    <property type="entry name" value="OMPA-like"/>
    <property type="match status" value="1"/>
</dbReference>
<dbReference type="Proteomes" id="UP000291142">
    <property type="component" value="Unassembled WGS sequence"/>
</dbReference>
<dbReference type="InterPro" id="IPR011250">
    <property type="entry name" value="OMP/PagP_B-barrel"/>
</dbReference>
<dbReference type="RefSeq" id="WP_130964387.1">
    <property type="nucleotide sequence ID" value="NZ_SIRT01000007.1"/>
</dbReference>
<proteinExistence type="predicted"/>
<protein>
    <recommendedName>
        <fullName evidence="1">Outer membrane protein beta-barrel domain-containing protein</fullName>
    </recommendedName>
</protein>
<evidence type="ECO:0000259" key="1">
    <source>
        <dbReference type="Pfam" id="PF13568"/>
    </source>
</evidence>